<comment type="caution">
    <text evidence="3">The sequence shown here is derived from an EMBL/GenBank/DDBJ whole genome shotgun (WGS) entry which is preliminary data.</text>
</comment>
<feature type="domain" description="AbiEi antitoxin N-terminal" evidence="2">
    <location>
        <begin position="10"/>
        <end position="44"/>
    </location>
</feature>
<feature type="domain" description="DUF559" evidence="1">
    <location>
        <begin position="165"/>
        <end position="268"/>
    </location>
</feature>
<keyword evidence="4" id="KW-1185">Reference proteome</keyword>
<evidence type="ECO:0000313" key="4">
    <source>
        <dbReference type="Proteomes" id="UP000321034"/>
    </source>
</evidence>
<accession>A0A5C8I2K8</accession>
<evidence type="ECO:0000259" key="1">
    <source>
        <dbReference type="Pfam" id="PF04480"/>
    </source>
</evidence>
<dbReference type="Pfam" id="PF04480">
    <property type="entry name" value="DUF559"/>
    <property type="match status" value="1"/>
</dbReference>
<protein>
    <submittedName>
        <fullName evidence="3">DUF559 domain-containing protein</fullName>
    </submittedName>
</protein>
<dbReference type="EMBL" id="VRSV01000001">
    <property type="protein sequence ID" value="TXK12264.1"/>
    <property type="molecule type" value="Genomic_DNA"/>
</dbReference>
<proteinExistence type="predicted"/>
<dbReference type="InterPro" id="IPR007569">
    <property type="entry name" value="DUF559"/>
</dbReference>
<name>A0A5C8I2K8_9MICO</name>
<dbReference type="Proteomes" id="UP000321034">
    <property type="component" value="Unassembled WGS sequence"/>
</dbReference>
<evidence type="ECO:0000313" key="3">
    <source>
        <dbReference type="EMBL" id="TXK12264.1"/>
    </source>
</evidence>
<dbReference type="Pfam" id="PF13338">
    <property type="entry name" value="AbiEi_4"/>
    <property type="match status" value="1"/>
</dbReference>
<gene>
    <name evidence="3" type="ORF">FVP77_01925</name>
</gene>
<organism evidence="3 4">
    <name type="scientific">Microbacterium hatanonis</name>
    <dbReference type="NCBI Taxonomy" id="404366"/>
    <lineage>
        <taxon>Bacteria</taxon>
        <taxon>Bacillati</taxon>
        <taxon>Actinomycetota</taxon>
        <taxon>Actinomycetes</taxon>
        <taxon>Micrococcales</taxon>
        <taxon>Microbacteriaceae</taxon>
        <taxon>Microbacterium</taxon>
    </lineage>
</organism>
<reference evidence="3 4" key="1">
    <citation type="submission" date="2019-08" db="EMBL/GenBank/DDBJ databases">
        <authorList>
            <person name="Dong K."/>
        </authorList>
    </citation>
    <scope>NUCLEOTIDE SEQUENCE [LARGE SCALE GENOMIC DNA]</scope>
    <source>
        <strain evidence="3 4">JCM14558</strain>
    </source>
</reference>
<sequence length="270" mass="29845">MCTADEAFSTFQGLREAGWTRTDIDRGLASGRVARVRRGVYAFAGACDQAVAAVTHGGAIHCVTAARHEGLWVLTEEHRVHVGVRAGDHQYPHTDDCACVVHWDDRPTVDAFGIPSIPRILREVLRCGGVEEFFVALESALRQQKIGRVGLAWLAAHTNEIGREALRFARADADSGLESLVRWRLRVHALPVRTQVSIRNVGVVDLVIGDRLIVEVDGKKNHDGPSLRHKDLVRDAHAAAQGYVTLRFDYALVLYDWPLVEQAILAQLAR</sequence>
<dbReference type="AlphaFoldDB" id="A0A5C8I2K8"/>
<dbReference type="InterPro" id="IPR025159">
    <property type="entry name" value="AbiEi_N"/>
</dbReference>
<dbReference type="OrthoDB" id="2594539at2"/>
<evidence type="ECO:0000259" key="2">
    <source>
        <dbReference type="Pfam" id="PF13338"/>
    </source>
</evidence>
<dbReference type="RefSeq" id="WP_147893003.1">
    <property type="nucleotide sequence ID" value="NZ_BAAANR010000001.1"/>
</dbReference>
<dbReference type="Gene3D" id="3.40.960.10">
    <property type="entry name" value="VSR Endonuclease"/>
    <property type="match status" value="1"/>
</dbReference>